<keyword evidence="3" id="KW-1185">Reference proteome</keyword>
<dbReference type="Proteomes" id="UP001602013">
    <property type="component" value="Unassembled WGS sequence"/>
</dbReference>
<proteinExistence type="predicted"/>
<feature type="region of interest" description="Disordered" evidence="1">
    <location>
        <begin position="101"/>
        <end position="140"/>
    </location>
</feature>
<dbReference type="InterPro" id="IPR036894">
    <property type="entry name" value="YbaB-like_sf"/>
</dbReference>
<organism evidence="2 3">
    <name type="scientific">Microtetraspora malaysiensis</name>
    <dbReference type="NCBI Taxonomy" id="161358"/>
    <lineage>
        <taxon>Bacteria</taxon>
        <taxon>Bacillati</taxon>
        <taxon>Actinomycetota</taxon>
        <taxon>Actinomycetes</taxon>
        <taxon>Streptosporangiales</taxon>
        <taxon>Streptosporangiaceae</taxon>
        <taxon>Microtetraspora</taxon>
    </lineage>
</organism>
<name>A0ABW6SH42_9ACTN</name>
<dbReference type="SUPFAM" id="SSF82607">
    <property type="entry name" value="YbaB-like"/>
    <property type="match status" value="1"/>
</dbReference>
<reference evidence="2 3" key="1">
    <citation type="submission" date="2024-10" db="EMBL/GenBank/DDBJ databases">
        <title>The Natural Products Discovery Center: Release of the First 8490 Sequenced Strains for Exploring Actinobacteria Biosynthetic Diversity.</title>
        <authorList>
            <person name="Kalkreuter E."/>
            <person name="Kautsar S.A."/>
            <person name="Yang D."/>
            <person name="Bader C.D."/>
            <person name="Teijaro C.N."/>
            <person name="Fluegel L."/>
            <person name="Davis C.M."/>
            <person name="Simpson J.R."/>
            <person name="Lauterbach L."/>
            <person name="Steele A.D."/>
            <person name="Gui C."/>
            <person name="Meng S."/>
            <person name="Li G."/>
            <person name="Viehrig K."/>
            <person name="Ye F."/>
            <person name="Su P."/>
            <person name="Kiefer A.F."/>
            <person name="Nichols A."/>
            <person name="Cepeda A.J."/>
            <person name="Yan W."/>
            <person name="Fan B."/>
            <person name="Jiang Y."/>
            <person name="Adhikari A."/>
            <person name="Zheng C.-J."/>
            <person name="Schuster L."/>
            <person name="Cowan T.M."/>
            <person name="Smanski M.J."/>
            <person name="Chevrette M.G."/>
            <person name="De Carvalho L.P.S."/>
            <person name="Shen B."/>
        </authorList>
    </citation>
    <scope>NUCLEOTIDE SEQUENCE [LARGE SCALE GENOMIC DNA]</scope>
    <source>
        <strain evidence="2 3">NPDC002173</strain>
    </source>
</reference>
<gene>
    <name evidence="2" type="ORF">ACFYXI_01575</name>
</gene>
<feature type="compositionally biased region" description="Basic and acidic residues" evidence="1">
    <location>
        <begin position="120"/>
        <end position="140"/>
    </location>
</feature>
<evidence type="ECO:0000313" key="2">
    <source>
        <dbReference type="EMBL" id="MFF3664254.1"/>
    </source>
</evidence>
<evidence type="ECO:0000313" key="3">
    <source>
        <dbReference type="Proteomes" id="UP001602013"/>
    </source>
</evidence>
<accession>A0ABW6SH42</accession>
<dbReference type="RefSeq" id="WP_387408330.1">
    <property type="nucleotide sequence ID" value="NZ_JBIASD010000001.1"/>
</dbReference>
<sequence length="171" mass="18527">MFDFDPATVRTEEIDRISREAERTLRGLTEALGRLGEVTGEGEAAGGMIRAIVDGEGRIRDVRFDPRVMRQDSEGLAEAVVSAVRAAQEDAQGRTAKVLGSALEDPLGGAFPDAPGGRAESSDDGREPGRPADRALDIDRARRRLEAIQDSFLDSMEGRMARLERFRNGSG</sequence>
<dbReference type="Pfam" id="PF02575">
    <property type="entry name" value="YbaB_DNA_bd"/>
    <property type="match status" value="1"/>
</dbReference>
<dbReference type="InterPro" id="IPR004401">
    <property type="entry name" value="YbaB/EbfC"/>
</dbReference>
<comment type="caution">
    <text evidence="2">The sequence shown here is derived from an EMBL/GenBank/DDBJ whole genome shotgun (WGS) entry which is preliminary data.</text>
</comment>
<protein>
    <submittedName>
        <fullName evidence="2">YbaB/EbfC family nucleoid-associated protein</fullName>
    </submittedName>
</protein>
<dbReference type="EMBL" id="JBIASD010000001">
    <property type="protein sequence ID" value="MFF3664254.1"/>
    <property type="molecule type" value="Genomic_DNA"/>
</dbReference>
<dbReference type="Gene3D" id="3.30.1310.10">
    <property type="entry name" value="Nucleoid-associated protein YbaB-like domain"/>
    <property type="match status" value="1"/>
</dbReference>
<evidence type="ECO:0000256" key="1">
    <source>
        <dbReference type="SAM" id="MobiDB-lite"/>
    </source>
</evidence>